<evidence type="ECO:0000313" key="2">
    <source>
        <dbReference type="Proteomes" id="UP000805085"/>
    </source>
</evidence>
<dbReference type="EMBL" id="JABRWQ010000004">
    <property type="protein sequence ID" value="NRD23649.1"/>
    <property type="molecule type" value="Genomic_DNA"/>
</dbReference>
<dbReference type="SUPFAM" id="SSF53681">
    <property type="entry name" value="Aspartate/glutamate racemase"/>
    <property type="match status" value="2"/>
</dbReference>
<reference evidence="1 2" key="1">
    <citation type="journal article" date="2015" name="Int. J. Syst. Evol. Microbiol.">
        <title>Winogradskyella litoriviva sp. nov., isolated from coastal seawater.</title>
        <authorList>
            <person name="Nedashkovskaya O.I."/>
            <person name="Kukhlevskiy A.D."/>
            <person name="Zhukova N.V."/>
            <person name="Kim S.J."/>
            <person name="Rhee S.K."/>
            <person name="Mikhailov V.V."/>
        </authorList>
    </citation>
    <scope>NUCLEOTIDE SEQUENCE [LARGE SCALE GENOMIC DNA]</scope>
    <source>
        <strain evidence="1 2">KMM6491</strain>
    </source>
</reference>
<organism evidence="1 2">
    <name type="scientific">Winogradskyella litoriviva</name>
    <dbReference type="NCBI Taxonomy" id="1220182"/>
    <lineage>
        <taxon>Bacteria</taxon>
        <taxon>Pseudomonadati</taxon>
        <taxon>Bacteroidota</taxon>
        <taxon>Flavobacteriia</taxon>
        <taxon>Flavobacteriales</taxon>
        <taxon>Flavobacteriaceae</taxon>
        <taxon>Winogradskyella</taxon>
    </lineage>
</organism>
<sequence>MSKLGVLGLGSFSTLFYIKELNALYNKKHGGFSTCPFTMLNINFDAINNLLPNTSNHLDNLVLNPLNKLAQLNVHSIIVPNITLHETLDRLNIPSNIIHPVTQTIIKLKDDNHRHVTVFGSLYTMQSNYISSAFKSHHISVLQPSEEDRLIIENLRVVIYNGTETTEQLATFRSLIAKYTQNGAVVFACTELSVAYNNQNNLVYDMARIQINTAIYEL</sequence>
<gene>
    <name evidence="1" type="ORF">HNV10_10380</name>
</gene>
<protein>
    <submittedName>
        <fullName evidence="1">Aspartate/glutamate racemase family protein</fullName>
    </submittedName>
</protein>
<dbReference type="RefSeq" id="WP_173301282.1">
    <property type="nucleotide sequence ID" value="NZ_JABRWQ010000004.1"/>
</dbReference>
<evidence type="ECO:0000313" key="1">
    <source>
        <dbReference type="EMBL" id="NRD23649.1"/>
    </source>
</evidence>
<dbReference type="Gene3D" id="3.40.50.1860">
    <property type="match status" value="2"/>
</dbReference>
<comment type="caution">
    <text evidence="1">The sequence shown here is derived from an EMBL/GenBank/DDBJ whole genome shotgun (WGS) entry which is preliminary data.</text>
</comment>
<dbReference type="InterPro" id="IPR015942">
    <property type="entry name" value="Asp/Glu/hydantoin_racemase"/>
</dbReference>
<name>A0ABX2E5Q1_9FLAO</name>
<accession>A0ABX2E5Q1</accession>
<keyword evidence="2" id="KW-1185">Reference proteome</keyword>
<dbReference type="Pfam" id="PF01177">
    <property type="entry name" value="Asp_Glu_race"/>
    <property type="match status" value="1"/>
</dbReference>
<dbReference type="Proteomes" id="UP000805085">
    <property type="component" value="Unassembled WGS sequence"/>
</dbReference>
<dbReference type="InterPro" id="IPR001920">
    <property type="entry name" value="Asp/Glu_race"/>
</dbReference>
<proteinExistence type="predicted"/>